<evidence type="ECO:0000256" key="1">
    <source>
        <dbReference type="SAM" id="Coils"/>
    </source>
</evidence>
<keyword evidence="5" id="KW-1185">Reference proteome</keyword>
<dbReference type="AlphaFoldDB" id="A0A0F5MP25"/>
<evidence type="ECO:0000256" key="2">
    <source>
        <dbReference type="SAM" id="MobiDB-lite"/>
    </source>
</evidence>
<evidence type="ECO:0000313" key="4">
    <source>
        <dbReference type="EMBL" id="KKB96309.1"/>
    </source>
</evidence>
<dbReference type="Pfam" id="PF01764">
    <property type="entry name" value="Lipase_3"/>
    <property type="match status" value="1"/>
</dbReference>
<feature type="coiled-coil region" evidence="1">
    <location>
        <begin position="206"/>
        <end position="233"/>
    </location>
</feature>
<feature type="non-terminal residue" evidence="4">
    <location>
        <position position="1"/>
    </location>
</feature>
<protein>
    <submittedName>
        <fullName evidence="4">Lipase (Class 3)</fullName>
    </submittedName>
</protein>
<dbReference type="GO" id="GO:0006629">
    <property type="term" value="P:lipid metabolic process"/>
    <property type="evidence" value="ECO:0007669"/>
    <property type="project" value="InterPro"/>
</dbReference>
<gene>
    <name evidence="4" type="ORF">SZ25_00598</name>
</gene>
<dbReference type="Gene3D" id="3.40.50.1820">
    <property type="entry name" value="alpha/beta hydrolase"/>
    <property type="match status" value="1"/>
</dbReference>
<dbReference type="SUPFAM" id="SSF46565">
    <property type="entry name" value="Chaperone J-domain"/>
    <property type="match status" value="1"/>
</dbReference>
<dbReference type="EMBL" id="JYHA01000092">
    <property type="protein sequence ID" value="KKB96309.1"/>
    <property type="molecule type" value="Genomic_DNA"/>
</dbReference>
<dbReference type="InterPro" id="IPR002921">
    <property type="entry name" value="Fungal_lipase-type"/>
</dbReference>
<feature type="compositionally biased region" description="Basic and acidic residues" evidence="2">
    <location>
        <begin position="1"/>
        <end position="58"/>
    </location>
</feature>
<sequence>KQEELKAKIEQEAKDKADKEKAAKEKAAQEDKLKKKQEELKAKIEQEAKDKADSEKENQASNIEQDNLEIQDPLQEVVNHEIIEQSHEVNFTSVKLEEASILLVNATNSTETINKSLKNNILTEVDRHVDQNIFSIYKEKPLEKNMLVDLDQEAKDLIAATRDRQNAKASLLEEARALEELMNHKVPNDNFEDEYDRKISNNNYRSEESDALIEELSKELEELSKEFSSLLEEIGTTVKLDNEILDLSLGDGQGFDLSDDEGYRDNAAHNQPLNVVSDLDRFLGARKIKDISSTTANALNDQENVISNDYELLHHDVTLDITAVMGRQSVVDRFDQIANEPLGRFFIETYSPILAEFENLYKKSPQLKIACIDGEQAELNKIADDINKLLSQLGWNQQKIDQVDVTKANGDTPTHLGFLRNAILKNKSLAEIVDGYTDENYREIKGLAHKFSEQFYKDFKRMTIEVVDQNGEVIYENLSKEFTGEDPEAINVFLKGTLNLSDEQLKFLVVRLNQRSIDSAGVAFMSGIQKERNNIFHVENNDGKLQLMFVEHKAVMQRNIETEDGDIIGKEDLNEVSYLIDVRNLIANDDGREFLALPTQNTFEVIYYKAFINEAIVTLPDFIAPLKVKINSISDLDEFLRTTADTNEEFDISSYVEVDRVNAIVFSDNKNLLHSFANLAYKSDRSGMKAEYLGHLANIEGYQIVKLSVNSEDVMLFLKDNNIYISYPGTQNFQDIFTDLNVLFTIPSDLGFESGAIHVGFYNSFICTWSRVLESIDTYCKDNNKNIFDINFSFTGHSKGGAVANIAYAALANLLYSENEGLFNPAKLNLMTFAAPRVFDNEMVSNCQNLGIATRVCRVVNDNDIVPKVLFGSLGYKHMGDYVMKKYSKEIFSIKAHVLGSYHGDKYVEHIHESNGNRFGEFVSNTFGALSSVLPKTTANLAIKNQLFKPEEVTERSLVVYQPSNNNQPIAEIDQYRSIYDETKQIVVSSFILDYIKPYIPNEYRLFIREEVTARSLFYIKSYLDKYQSLIKPAEVTKLLLDVGYKYRKINIPLIEPVSNNNVLNFLPAIDKLTNDATSSFVYSLISSVIWPFKKMYYHEEVSVFNRILSENRIDASIDIINNPSEFKRKVLLKLHPDKGGNDAEFKSIQNIKELLNSDINTGQIIIDTTKFAQKKNS</sequence>
<dbReference type="Proteomes" id="UP000033358">
    <property type="component" value="Unassembled WGS sequence"/>
</dbReference>
<comment type="caution">
    <text evidence="4">The sequence shown here is derived from an EMBL/GenBank/DDBJ whole genome shotgun (WGS) entry which is preliminary data.</text>
</comment>
<dbReference type="SUPFAM" id="SSF53474">
    <property type="entry name" value="alpha/beta-Hydrolases"/>
    <property type="match status" value="1"/>
</dbReference>
<evidence type="ECO:0000259" key="3">
    <source>
        <dbReference type="Pfam" id="PF01764"/>
    </source>
</evidence>
<keyword evidence="1" id="KW-0175">Coiled coil</keyword>
<accession>A0A0F5MP25</accession>
<feature type="domain" description="Fungal lipase-type" evidence="3">
    <location>
        <begin position="725"/>
        <end position="870"/>
    </location>
</feature>
<dbReference type="PANTHER" id="PTHR45856">
    <property type="entry name" value="ALPHA/BETA-HYDROLASES SUPERFAMILY PROTEIN"/>
    <property type="match status" value="1"/>
</dbReference>
<name>A0A0F5MP25_9RICK</name>
<dbReference type="InterPro" id="IPR051218">
    <property type="entry name" value="Sec_MonoDiacylglyc_Lipase"/>
</dbReference>
<dbReference type="CDD" id="cd00519">
    <property type="entry name" value="Lipase_3"/>
    <property type="match status" value="1"/>
</dbReference>
<reference evidence="4 5" key="1">
    <citation type="submission" date="2015-02" db="EMBL/GenBank/DDBJ databases">
        <title>Single cell genomics of a rare environmental alphaproteobacterium provides unique insights into Rickettsiaceae evolution.</title>
        <authorList>
            <person name="Martijn J."/>
            <person name="Schulz F."/>
            <person name="Zaremba-Niedzwiedzka K."/>
            <person name="Viklund J."/>
            <person name="Stepanauskas R."/>
            <person name="Andersson S.G.E."/>
            <person name="Horn M."/>
            <person name="Guy L."/>
            <person name="Ettema T.J.G."/>
        </authorList>
    </citation>
    <scope>NUCLEOTIDE SEQUENCE [LARGE SCALE GENOMIC DNA]</scope>
    <source>
        <strain evidence="4 5">SCGC AAA041-L04</strain>
    </source>
</reference>
<dbReference type="InterPro" id="IPR036869">
    <property type="entry name" value="J_dom_sf"/>
</dbReference>
<evidence type="ECO:0000313" key="5">
    <source>
        <dbReference type="Proteomes" id="UP000033358"/>
    </source>
</evidence>
<organism evidence="4 5">
    <name type="scientific">Candidatus Arcanibacter lacustris</name>
    <dbReference type="NCBI Taxonomy" id="1607817"/>
    <lineage>
        <taxon>Bacteria</taxon>
        <taxon>Pseudomonadati</taxon>
        <taxon>Pseudomonadota</taxon>
        <taxon>Alphaproteobacteria</taxon>
        <taxon>Rickettsiales</taxon>
        <taxon>Candidatus Arcanibacter</taxon>
    </lineage>
</organism>
<proteinExistence type="predicted"/>
<dbReference type="PANTHER" id="PTHR45856:SF24">
    <property type="entry name" value="FUNGAL LIPASE-LIKE DOMAIN-CONTAINING PROTEIN"/>
    <property type="match status" value="1"/>
</dbReference>
<feature type="region of interest" description="Disordered" evidence="2">
    <location>
        <begin position="1"/>
        <end position="69"/>
    </location>
</feature>
<dbReference type="InterPro" id="IPR029058">
    <property type="entry name" value="AB_hydrolase_fold"/>
</dbReference>